<dbReference type="Gene3D" id="3.40.50.1820">
    <property type="entry name" value="alpha/beta hydrolase"/>
    <property type="match status" value="2"/>
</dbReference>
<dbReference type="Pfam" id="PF05577">
    <property type="entry name" value="Peptidase_S28"/>
    <property type="match status" value="2"/>
</dbReference>
<proteinExistence type="inferred from homology"/>
<keyword evidence="5" id="KW-0325">Glycoprotein</keyword>
<feature type="compositionally biased region" description="Basic and acidic residues" evidence="6">
    <location>
        <begin position="14"/>
        <end position="24"/>
    </location>
</feature>
<keyword evidence="4" id="KW-0378">Hydrolase</keyword>
<dbReference type="OrthoDB" id="1735038at2759"/>
<dbReference type="InterPro" id="IPR029058">
    <property type="entry name" value="AB_hydrolase_fold"/>
</dbReference>
<dbReference type="InterPro" id="IPR008758">
    <property type="entry name" value="Peptidase_S28"/>
</dbReference>
<dbReference type="PANTHER" id="PTHR11010">
    <property type="entry name" value="PROTEASE S28 PRO-X CARBOXYPEPTIDASE-RELATED"/>
    <property type="match status" value="1"/>
</dbReference>
<protein>
    <recommendedName>
        <fullName evidence="9">Peptidase S28</fullName>
    </recommendedName>
</protein>
<evidence type="ECO:0008006" key="9">
    <source>
        <dbReference type="Google" id="ProtNLM"/>
    </source>
</evidence>
<keyword evidence="8" id="KW-1185">Reference proteome</keyword>
<evidence type="ECO:0000256" key="1">
    <source>
        <dbReference type="ARBA" id="ARBA00011079"/>
    </source>
</evidence>
<dbReference type="GO" id="GO:0006508">
    <property type="term" value="P:proteolysis"/>
    <property type="evidence" value="ECO:0007669"/>
    <property type="project" value="UniProtKB-KW"/>
</dbReference>
<gene>
    <name evidence="7" type="ORF">M011DRAFT_480460</name>
</gene>
<accession>A0A6A6UZM0</accession>
<evidence type="ECO:0000256" key="2">
    <source>
        <dbReference type="ARBA" id="ARBA00022670"/>
    </source>
</evidence>
<evidence type="ECO:0000256" key="6">
    <source>
        <dbReference type="SAM" id="MobiDB-lite"/>
    </source>
</evidence>
<dbReference type="GO" id="GO:0070008">
    <property type="term" value="F:serine-type exopeptidase activity"/>
    <property type="evidence" value="ECO:0007669"/>
    <property type="project" value="InterPro"/>
</dbReference>
<dbReference type="AlphaFoldDB" id="A0A6A6UZM0"/>
<evidence type="ECO:0000256" key="3">
    <source>
        <dbReference type="ARBA" id="ARBA00022729"/>
    </source>
</evidence>
<feature type="region of interest" description="Disordered" evidence="6">
    <location>
        <begin position="1"/>
        <end position="24"/>
    </location>
</feature>
<keyword evidence="2" id="KW-0645">Protease</keyword>
<dbReference type="PANTHER" id="PTHR11010:SF117">
    <property type="entry name" value="SERINE PROTEASE 16"/>
    <property type="match status" value="1"/>
</dbReference>
<comment type="similarity">
    <text evidence="1">Belongs to the peptidase S28 family.</text>
</comment>
<evidence type="ECO:0000313" key="7">
    <source>
        <dbReference type="EMBL" id="KAF2743718.1"/>
    </source>
</evidence>
<reference evidence="7" key="1">
    <citation type="journal article" date="2020" name="Stud. Mycol.">
        <title>101 Dothideomycetes genomes: a test case for predicting lifestyles and emergence of pathogens.</title>
        <authorList>
            <person name="Haridas S."/>
            <person name="Albert R."/>
            <person name="Binder M."/>
            <person name="Bloem J."/>
            <person name="Labutti K."/>
            <person name="Salamov A."/>
            <person name="Andreopoulos B."/>
            <person name="Baker S."/>
            <person name="Barry K."/>
            <person name="Bills G."/>
            <person name="Bluhm B."/>
            <person name="Cannon C."/>
            <person name="Castanera R."/>
            <person name="Culley D."/>
            <person name="Daum C."/>
            <person name="Ezra D."/>
            <person name="Gonzalez J."/>
            <person name="Henrissat B."/>
            <person name="Kuo A."/>
            <person name="Liang C."/>
            <person name="Lipzen A."/>
            <person name="Lutzoni F."/>
            <person name="Magnuson J."/>
            <person name="Mondo S."/>
            <person name="Nolan M."/>
            <person name="Ohm R."/>
            <person name="Pangilinan J."/>
            <person name="Park H.-J."/>
            <person name="Ramirez L."/>
            <person name="Alfaro M."/>
            <person name="Sun H."/>
            <person name="Tritt A."/>
            <person name="Yoshinaga Y."/>
            <person name="Zwiers L.-H."/>
            <person name="Turgeon B."/>
            <person name="Goodwin S."/>
            <person name="Spatafora J."/>
            <person name="Crous P."/>
            <person name="Grigoriev I."/>
        </authorList>
    </citation>
    <scope>NUCLEOTIDE SEQUENCE</scope>
    <source>
        <strain evidence="7">CBS 119925</strain>
    </source>
</reference>
<dbReference type="Proteomes" id="UP000799440">
    <property type="component" value="Unassembled WGS sequence"/>
</dbReference>
<evidence type="ECO:0000256" key="5">
    <source>
        <dbReference type="ARBA" id="ARBA00023180"/>
    </source>
</evidence>
<name>A0A6A6UZM0_9PLEO</name>
<organism evidence="7 8">
    <name type="scientific">Sporormia fimetaria CBS 119925</name>
    <dbReference type="NCBI Taxonomy" id="1340428"/>
    <lineage>
        <taxon>Eukaryota</taxon>
        <taxon>Fungi</taxon>
        <taxon>Dikarya</taxon>
        <taxon>Ascomycota</taxon>
        <taxon>Pezizomycotina</taxon>
        <taxon>Dothideomycetes</taxon>
        <taxon>Pleosporomycetidae</taxon>
        <taxon>Pleosporales</taxon>
        <taxon>Sporormiaceae</taxon>
        <taxon>Sporormia</taxon>
    </lineage>
</organism>
<dbReference type="EMBL" id="MU006594">
    <property type="protein sequence ID" value="KAF2743718.1"/>
    <property type="molecule type" value="Genomic_DNA"/>
</dbReference>
<evidence type="ECO:0000313" key="8">
    <source>
        <dbReference type="Proteomes" id="UP000799440"/>
    </source>
</evidence>
<dbReference type="GO" id="GO:0008239">
    <property type="term" value="F:dipeptidyl-peptidase activity"/>
    <property type="evidence" value="ECO:0007669"/>
    <property type="project" value="TreeGrafter"/>
</dbReference>
<keyword evidence="3" id="KW-0732">Signal</keyword>
<sequence>MAPTRLGGDLPSNIEERHSSGALQKRDHEREFLDLLYPQQNFSIPIDHFPSSPRYIPHSQGKFNVSYWFDDAYYKPGGPVFVLLMGETAGHRGRYYLQKGIVQKVTKATNGLGVIMEHRYYGTSQPFNDLSVQSLRFLSTEQALADVDYFARNVKFAGIKENLTALNTPWIVYGGSYPGAQAAFLRKTYPKTFFGAIASSAATKPVYSPDGNWEYFEPIRQHANPETVKNTQFLVDVIDKILMKKPQYIKQLKQTFLLPNVTDDRDFAAVFANDLYTWQNINWDPARNAQLFDDPRLQDFRKQRNLTTTLNNQAVSNLRPSVKQLLQAAGYAPTTGTENILLNMIHYLNITQIARQREYEPESQDAFFGFAGLSPEVWQSDSLNPRITPWPRAWCWQVCTEWGFAQTGSTPSYIKPLISRTNNLEYSAIYCQKAFNITTVPKYKEVHKYGGYDIEYDRLAFIGGNADPWKPSSPLADQARKRSSTTNKPIYEIAFGIHHWEQNGLFDNETTTALPPPQVANAQKFIVNFVKEWLKAWRY</sequence>
<dbReference type="SUPFAM" id="SSF53474">
    <property type="entry name" value="alpha/beta-Hydrolases"/>
    <property type="match status" value="1"/>
</dbReference>
<evidence type="ECO:0000256" key="4">
    <source>
        <dbReference type="ARBA" id="ARBA00022801"/>
    </source>
</evidence>